<keyword evidence="5 7" id="KW-0234">DNA repair</keyword>
<dbReference type="Gene3D" id="2.40.50.140">
    <property type="entry name" value="Nucleic acid-binding proteins"/>
    <property type="match status" value="1"/>
</dbReference>
<dbReference type="InterPro" id="IPR042242">
    <property type="entry name" value="RecO_C"/>
</dbReference>
<dbReference type="PANTHER" id="PTHR33991">
    <property type="entry name" value="DNA REPAIR PROTEIN RECO"/>
    <property type="match status" value="1"/>
</dbReference>
<reference evidence="9" key="1">
    <citation type="submission" date="2018-08" db="EMBL/GenBank/DDBJ databases">
        <title>Murine metabolic-syndrome-specific gut microbial biobank.</title>
        <authorList>
            <person name="Liu C."/>
        </authorList>
    </citation>
    <scope>NUCLEOTIDE SEQUENCE [LARGE SCALE GENOMIC DNA]</scope>
    <source>
        <strain evidence="9">Z82</strain>
    </source>
</reference>
<gene>
    <name evidence="7 9" type="primary">recO</name>
    <name evidence="9" type="ORF">D1639_04080</name>
</gene>
<keyword evidence="3 7" id="KW-0227">DNA damage</keyword>
<dbReference type="PANTHER" id="PTHR33991:SF1">
    <property type="entry name" value="DNA REPAIR PROTEIN RECO"/>
    <property type="match status" value="1"/>
</dbReference>
<evidence type="ECO:0000259" key="8">
    <source>
        <dbReference type="Pfam" id="PF11967"/>
    </source>
</evidence>
<keyword evidence="4 7" id="KW-0233">DNA recombination</keyword>
<name>A0A7C9JIX0_9BACT</name>
<evidence type="ECO:0000256" key="7">
    <source>
        <dbReference type="HAMAP-Rule" id="MF_00201"/>
    </source>
</evidence>
<dbReference type="SUPFAM" id="SSF57863">
    <property type="entry name" value="ArfGap/RecO-like zinc finger"/>
    <property type="match status" value="1"/>
</dbReference>
<evidence type="ECO:0000256" key="1">
    <source>
        <dbReference type="ARBA" id="ARBA00007452"/>
    </source>
</evidence>
<evidence type="ECO:0000256" key="3">
    <source>
        <dbReference type="ARBA" id="ARBA00022763"/>
    </source>
</evidence>
<dbReference type="InterPro" id="IPR003717">
    <property type="entry name" value="RecO"/>
</dbReference>
<evidence type="ECO:0000256" key="4">
    <source>
        <dbReference type="ARBA" id="ARBA00023172"/>
    </source>
</evidence>
<evidence type="ECO:0000313" key="9">
    <source>
        <dbReference type="EMBL" id="NBI34222.1"/>
    </source>
</evidence>
<dbReference type="Pfam" id="PF02565">
    <property type="entry name" value="RecO_C"/>
    <property type="match status" value="1"/>
</dbReference>
<organism evidence="9">
    <name type="scientific">Muribaculaceae bacterium Z82</name>
    <dbReference type="NCBI Taxonomy" id="2304548"/>
    <lineage>
        <taxon>Bacteria</taxon>
        <taxon>Pseudomonadati</taxon>
        <taxon>Bacteroidota</taxon>
        <taxon>Bacteroidia</taxon>
        <taxon>Bacteroidales</taxon>
        <taxon>Muribaculaceae</taxon>
    </lineage>
</organism>
<comment type="caution">
    <text evidence="9">The sequence shown here is derived from an EMBL/GenBank/DDBJ whole genome shotgun (WGS) entry which is preliminary data.</text>
</comment>
<dbReference type="SUPFAM" id="SSF50249">
    <property type="entry name" value="Nucleic acid-binding proteins"/>
    <property type="match status" value="1"/>
</dbReference>
<dbReference type="EMBL" id="QWKH01000018">
    <property type="protein sequence ID" value="NBI34222.1"/>
    <property type="molecule type" value="Genomic_DNA"/>
</dbReference>
<dbReference type="HAMAP" id="MF_00201">
    <property type="entry name" value="RecO"/>
    <property type="match status" value="1"/>
</dbReference>
<dbReference type="InterPro" id="IPR037278">
    <property type="entry name" value="ARFGAP/RecO"/>
</dbReference>
<comment type="function">
    <text evidence="7">Involved in DNA repair and RecF pathway recombination.</text>
</comment>
<dbReference type="GO" id="GO:0043590">
    <property type="term" value="C:bacterial nucleoid"/>
    <property type="evidence" value="ECO:0007669"/>
    <property type="project" value="TreeGrafter"/>
</dbReference>
<proteinExistence type="inferred from homology"/>
<sequence length="274" mass="28497">MASPTYRTRGIVVRKRALGEADLVVSLLDESGAKVAAVAKGARKPASTFSSRLELFSSVDVLLARGRTLDIVKEARLVRGHGALRCDYELTLAASVAADAVDHLAQESLEQQRIFPMTEALLTVMEGASPASGAALAAAFLLKALATFGYRPALDACAACGAPVALARGDGQNAGGYPGNPFPSAPFSVGEGGVLCPSCASQLQAQPVSALTLANAQTMIESTFSALAVRPPTPAETVDLLRLANLWMGYHTGIRLKSLEQLVLGLQRCHGGVL</sequence>
<dbReference type="Pfam" id="PF11967">
    <property type="entry name" value="RecO_N"/>
    <property type="match status" value="1"/>
</dbReference>
<comment type="similarity">
    <text evidence="1 7">Belongs to the RecO family.</text>
</comment>
<dbReference type="Gene3D" id="1.20.1440.120">
    <property type="entry name" value="Recombination protein O, C-terminal domain"/>
    <property type="match status" value="1"/>
</dbReference>
<evidence type="ECO:0000256" key="5">
    <source>
        <dbReference type="ARBA" id="ARBA00023204"/>
    </source>
</evidence>
<evidence type="ECO:0000256" key="2">
    <source>
        <dbReference type="ARBA" id="ARBA00021310"/>
    </source>
</evidence>
<dbReference type="AlphaFoldDB" id="A0A7C9JIX0"/>
<dbReference type="GO" id="GO:0006302">
    <property type="term" value="P:double-strand break repair"/>
    <property type="evidence" value="ECO:0007669"/>
    <property type="project" value="TreeGrafter"/>
</dbReference>
<evidence type="ECO:0000256" key="6">
    <source>
        <dbReference type="ARBA" id="ARBA00033409"/>
    </source>
</evidence>
<protein>
    <recommendedName>
        <fullName evidence="2 7">DNA repair protein RecO</fullName>
    </recommendedName>
    <alternativeName>
        <fullName evidence="6 7">Recombination protein O</fullName>
    </alternativeName>
</protein>
<dbReference type="InterPro" id="IPR022572">
    <property type="entry name" value="DNA_rep/recomb_RecO_N"/>
</dbReference>
<feature type="domain" description="DNA replication/recombination mediator RecO N-terminal" evidence="8">
    <location>
        <begin position="5"/>
        <end position="79"/>
    </location>
</feature>
<accession>A0A7C9JIX0</accession>
<dbReference type="GO" id="GO:0006310">
    <property type="term" value="P:DNA recombination"/>
    <property type="evidence" value="ECO:0007669"/>
    <property type="project" value="UniProtKB-UniRule"/>
</dbReference>
<dbReference type="NCBIfam" id="TIGR00613">
    <property type="entry name" value="reco"/>
    <property type="match status" value="1"/>
</dbReference>
<dbReference type="InterPro" id="IPR012340">
    <property type="entry name" value="NA-bd_OB-fold"/>
</dbReference>